<evidence type="ECO:0000313" key="2">
    <source>
        <dbReference type="Proteomes" id="UP000316727"/>
    </source>
</evidence>
<organism evidence="1 2">
    <name type="scientific">Pontibacter mangrovi</name>
    <dbReference type="NCBI Taxonomy" id="2589816"/>
    <lineage>
        <taxon>Bacteria</taxon>
        <taxon>Pseudomonadati</taxon>
        <taxon>Bacteroidota</taxon>
        <taxon>Cytophagia</taxon>
        <taxon>Cytophagales</taxon>
        <taxon>Hymenobacteraceae</taxon>
        <taxon>Pontibacter</taxon>
    </lineage>
</organism>
<keyword evidence="2" id="KW-1185">Reference proteome</keyword>
<name>A0A501W4P9_9BACT</name>
<sequence length="158" mass="17608">MFLPLLTQAQRYPGTFTARNAAYLEISGTSDTYSFNLDRIVYQHSVFKTAVRAGIGTNLFFQEGEPGVYPIVPLELLGLVGATENHLEVGLGYTRRFTDHPDLMRHMYFARVGLRYQRPKGGLLVRLAVTPFVSPENKSDTPGLPVVPRFGLSVGRSF</sequence>
<dbReference type="AlphaFoldDB" id="A0A501W4P9"/>
<proteinExistence type="predicted"/>
<accession>A0A501W4P9</accession>
<reference evidence="1 2" key="1">
    <citation type="submission" date="2019-06" db="EMBL/GenBank/DDBJ databases">
        <title>A novel bacterium of genus Pontibacter, isolated from marine sediment.</title>
        <authorList>
            <person name="Huang H."/>
            <person name="Mo K."/>
            <person name="Hu Y."/>
        </authorList>
    </citation>
    <scope>NUCLEOTIDE SEQUENCE [LARGE SCALE GENOMIC DNA]</scope>
    <source>
        <strain evidence="1 2">HB172049</strain>
    </source>
</reference>
<dbReference type="EMBL" id="VFRQ01000006">
    <property type="protein sequence ID" value="TPE43762.1"/>
    <property type="molecule type" value="Genomic_DNA"/>
</dbReference>
<dbReference type="OrthoDB" id="966005at2"/>
<evidence type="ECO:0000313" key="1">
    <source>
        <dbReference type="EMBL" id="TPE43762.1"/>
    </source>
</evidence>
<comment type="caution">
    <text evidence="1">The sequence shown here is derived from an EMBL/GenBank/DDBJ whole genome shotgun (WGS) entry which is preliminary data.</text>
</comment>
<gene>
    <name evidence="1" type="ORF">FJM65_12205</name>
</gene>
<dbReference type="Proteomes" id="UP000316727">
    <property type="component" value="Unassembled WGS sequence"/>
</dbReference>
<protein>
    <submittedName>
        <fullName evidence="1">Uncharacterized protein</fullName>
    </submittedName>
</protein>